<feature type="transmembrane region" description="Helical" evidence="23">
    <location>
        <begin position="1011"/>
        <end position="1033"/>
    </location>
</feature>
<evidence type="ECO:0000256" key="11">
    <source>
        <dbReference type="ARBA" id="ARBA00022958"/>
    </source>
</evidence>
<dbReference type="eggNOG" id="KOG0202">
    <property type="taxonomic scope" value="Eukaryota"/>
</dbReference>
<evidence type="ECO:0000256" key="18">
    <source>
        <dbReference type="ARBA" id="ARBA00035017"/>
    </source>
</evidence>
<dbReference type="Gene3D" id="3.40.50.1000">
    <property type="entry name" value="HAD superfamily/HAD-like"/>
    <property type="match status" value="1"/>
</dbReference>
<dbReference type="InterPro" id="IPR018303">
    <property type="entry name" value="ATPase_P-typ_P_site"/>
</dbReference>
<dbReference type="Pfam" id="PF00690">
    <property type="entry name" value="Cation_ATPase_N"/>
    <property type="match status" value="1"/>
</dbReference>
<dbReference type="Gene3D" id="1.20.1110.10">
    <property type="entry name" value="Calcium-transporting ATPase, transmembrane domain"/>
    <property type="match status" value="2"/>
</dbReference>
<dbReference type="PANTHER" id="PTHR42861">
    <property type="entry name" value="CALCIUM-TRANSPORTING ATPASE"/>
    <property type="match status" value="1"/>
</dbReference>
<comment type="catalytic activity">
    <reaction evidence="20">
        <text>K(+)(in) + ATP + H2O = K(+)(out) + ADP + phosphate + H(+)</text>
        <dbReference type="Rhea" id="RHEA:75815"/>
        <dbReference type="ChEBI" id="CHEBI:15377"/>
        <dbReference type="ChEBI" id="CHEBI:15378"/>
        <dbReference type="ChEBI" id="CHEBI:29103"/>
        <dbReference type="ChEBI" id="CHEBI:30616"/>
        <dbReference type="ChEBI" id="CHEBI:43474"/>
        <dbReference type="ChEBI" id="CHEBI:456216"/>
    </reaction>
</comment>
<keyword evidence="26" id="KW-1185">Reference proteome</keyword>
<dbReference type="InterPro" id="IPR036412">
    <property type="entry name" value="HAD-like_sf"/>
</dbReference>
<keyword evidence="3" id="KW-0813">Transport</keyword>
<dbReference type="Gene3D" id="2.70.150.10">
    <property type="entry name" value="Calcium-transporting ATPase, cytoplasmic transduction domain A"/>
    <property type="match status" value="1"/>
</dbReference>
<dbReference type="HOGENOM" id="CLU_002360_3_3_1"/>
<keyword evidence="10" id="KW-0460">Magnesium</keyword>
<dbReference type="OrthoDB" id="3352408at2759"/>
<dbReference type="PRINTS" id="PR00119">
    <property type="entry name" value="CATATPASE"/>
</dbReference>
<dbReference type="GO" id="GO:0046872">
    <property type="term" value="F:metal ion binding"/>
    <property type="evidence" value="ECO:0007669"/>
    <property type="project" value="UniProtKB-KW"/>
</dbReference>
<dbReference type="InterPro" id="IPR023298">
    <property type="entry name" value="ATPase_P-typ_TM_dom_sf"/>
</dbReference>
<keyword evidence="11" id="KW-0630">Potassium</keyword>
<evidence type="ECO:0000256" key="1">
    <source>
        <dbReference type="ARBA" id="ARBA00001946"/>
    </source>
</evidence>
<feature type="transmembrane region" description="Helical" evidence="23">
    <location>
        <begin position="978"/>
        <end position="999"/>
    </location>
</feature>
<evidence type="ECO:0000256" key="8">
    <source>
        <dbReference type="ARBA" id="ARBA00022741"/>
    </source>
</evidence>
<dbReference type="FunFam" id="1.20.1110.10:FF:000020">
    <property type="entry name" value="Sodium ion P-type ATPase"/>
    <property type="match status" value="1"/>
</dbReference>
<accession>W2SC87</accession>
<evidence type="ECO:0000313" key="26">
    <source>
        <dbReference type="Proteomes" id="UP000030752"/>
    </source>
</evidence>
<keyword evidence="13 23" id="KW-1133">Transmembrane helix</keyword>
<dbReference type="NCBIfam" id="TIGR01523">
    <property type="entry name" value="ATPase-IID_K-Na"/>
    <property type="match status" value="1"/>
</dbReference>
<evidence type="ECO:0000256" key="19">
    <source>
        <dbReference type="ARBA" id="ARBA00035029"/>
    </source>
</evidence>
<keyword evidence="6 23" id="KW-0812">Transmembrane</keyword>
<evidence type="ECO:0000256" key="21">
    <source>
        <dbReference type="ARBA" id="ARBA00049499"/>
    </source>
</evidence>
<dbReference type="FunFam" id="3.40.1110.10:FF:000039">
    <property type="entry name" value="Sodium P-type ATPase"/>
    <property type="match status" value="1"/>
</dbReference>
<dbReference type="Pfam" id="PF13246">
    <property type="entry name" value="Cation_ATPase"/>
    <property type="match status" value="1"/>
</dbReference>
<dbReference type="FunFam" id="3.40.50.1000:FF:000047">
    <property type="entry name" value="Sodium P-type ATPase"/>
    <property type="match status" value="1"/>
</dbReference>
<reference evidence="25 26" key="1">
    <citation type="submission" date="2013-03" db="EMBL/GenBank/DDBJ databases">
        <title>The Genome Sequence of Phialophora europaea CBS 101466.</title>
        <authorList>
            <consortium name="The Broad Institute Genomics Platform"/>
            <person name="Cuomo C."/>
            <person name="de Hoog S."/>
            <person name="Gorbushina A."/>
            <person name="Walker B."/>
            <person name="Young S.K."/>
            <person name="Zeng Q."/>
            <person name="Gargeya S."/>
            <person name="Fitzgerald M."/>
            <person name="Haas B."/>
            <person name="Abouelleil A."/>
            <person name="Allen A.W."/>
            <person name="Alvarado L."/>
            <person name="Arachchi H.M."/>
            <person name="Berlin A.M."/>
            <person name="Chapman S.B."/>
            <person name="Gainer-Dewar J."/>
            <person name="Goldberg J."/>
            <person name="Griggs A."/>
            <person name="Gujja S."/>
            <person name="Hansen M."/>
            <person name="Howarth C."/>
            <person name="Imamovic A."/>
            <person name="Ireland A."/>
            <person name="Larimer J."/>
            <person name="McCowan C."/>
            <person name="Murphy C."/>
            <person name="Pearson M."/>
            <person name="Poon T.W."/>
            <person name="Priest M."/>
            <person name="Roberts A."/>
            <person name="Saif S."/>
            <person name="Shea T."/>
            <person name="Sisk P."/>
            <person name="Sykes S."/>
            <person name="Wortman J."/>
            <person name="Nusbaum C."/>
            <person name="Birren B."/>
        </authorList>
    </citation>
    <scope>NUCLEOTIDE SEQUENCE [LARGE SCALE GENOMIC DNA]</scope>
    <source>
        <strain evidence="25 26">CBS 101466</strain>
    </source>
</reference>
<feature type="transmembrane region" description="Helical" evidence="23">
    <location>
        <begin position="81"/>
        <end position="99"/>
    </location>
</feature>
<dbReference type="InterPro" id="IPR023299">
    <property type="entry name" value="ATPase_P-typ_cyto_dom_N"/>
</dbReference>
<feature type="transmembrane region" description="Helical" evidence="23">
    <location>
        <begin position="879"/>
        <end position="906"/>
    </location>
</feature>
<dbReference type="GO" id="GO:0008554">
    <property type="term" value="F:P-type sodium transporter activity"/>
    <property type="evidence" value="ECO:0007669"/>
    <property type="project" value="UniProtKB-EC"/>
</dbReference>
<dbReference type="EC" id="7.2.2.3" evidence="19"/>
<dbReference type="SFLD" id="SFLDF00027">
    <property type="entry name" value="p-type_atpase"/>
    <property type="match status" value="1"/>
</dbReference>
<evidence type="ECO:0000256" key="2">
    <source>
        <dbReference type="ARBA" id="ARBA00004651"/>
    </source>
</evidence>
<feature type="region of interest" description="Disordered" evidence="22">
    <location>
        <begin position="1"/>
        <end position="25"/>
    </location>
</feature>
<comment type="catalytic activity">
    <reaction evidence="21">
        <text>Na(+)(in) + ATP + H2O = Na(+)(out) + ADP + phosphate + H(+)</text>
        <dbReference type="Rhea" id="RHEA:14633"/>
        <dbReference type="ChEBI" id="CHEBI:15377"/>
        <dbReference type="ChEBI" id="CHEBI:15378"/>
        <dbReference type="ChEBI" id="CHEBI:29101"/>
        <dbReference type="ChEBI" id="CHEBI:30616"/>
        <dbReference type="ChEBI" id="CHEBI:43474"/>
        <dbReference type="ChEBI" id="CHEBI:456216"/>
        <dbReference type="EC" id="7.2.2.3"/>
    </reaction>
    <physiologicalReaction direction="left-to-right" evidence="21">
        <dbReference type="Rhea" id="RHEA:14634"/>
    </physiologicalReaction>
</comment>
<keyword evidence="4" id="KW-1003">Cell membrane</keyword>
<keyword evidence="17" id="KW-0739">Sodium transport</keyword>
<evidence type="ECO:0000256" key="14">
    <source>
        <dbReference type="ARBA" id="ARBA00023053"/>
    </source>
</evidence>
<comment type="similarity">
    <text evidence="18">Belongs to the cation transport ATPase (P-type) (TC 3.A.3) family. Type IID subfamily.</text>
</comment>
<keyword evidence="7" id="KW-0479">Metal-binding</keyword>
<evidence type="ECO:0000256" key="13">
    <source>
        <dbReference type="ARBA" id="ARBA00022989"/>
    </source>
</evidence>
<dbReference type="Pfam" id="PF00122">
    <property type="entry name" value="E1-E2_ATPase"/>
    <property type="match status" value="1"/>
</dbReference>
<sequence>MGKDQKAMQAKLDSHKSGQSNEPISAPAHCLSFEEVVKELESSAIDGLTPDAAKKRLEQYGKNELDQGSGVNPVKILIRQIANAMMLVLFLAMGVSFGIQSYIEGGVVAGIIILNIIIGFMQEYSAEKTMDSLRSLSSPTSSVIRNGNGMVVPTIEVVPGDMVELKTGDTVPADIRLLEVSNFETDEALLTGESLPVTKEAEATFPEDTGPGDRLNVAYSSSTVTKGRARGVVFATGMFTEIGTIAAALRGQNQRIRQPKVSKDGKVKIHRKAQAYGLTLGDFIGAFLGVNVGTPLQRKLSQLAIALFGIAVVFAIICLAANDFQNNREVIIYAVATGLSMIPASLIVVLTITMAAGTKRMVERNVIVRKLNALEALGAVTDICSDKTGTLTQGRMVVRKAWIPSKGTYSVGESSEPFNPNSGDLFHTKTNPYDDDDDNSEYNVPPEEDDRRTYQQLLENNVPLEEFLKVASLANLATVYKSTDHEGWTARGDPTEIAIQVFASRFDWNRKGKVEGENPPWKLVTEYPFSSDVKKMSVIFEDTQSKKRFGFTKGAVERVLDSCIKVDLAGDGEVVDLTADFKEQVLSNMEALASQGLRVLALASKPWDGESDTSDETRAKIECDLTLRGLVGLYDPPRPESKDAVKRCHRAGVGVHMLTGDHPGTALAIAKQIGIVPEKLGNVSEDVNAAMVTTAAQFDKLSDDQIDAMPVLPLVIARCAPQTKVRMIEALHRRDLFCGMTGDGVNDSPSLKRADVGIAMGQGGSDVAKDASDIILTDDNFASILNAVEEGRRIFDNIQKFVLHLLAQNIAQAATLLIGLAFKDATNISVFPLAPVQIMWVIMVTSGLPDMGLGLERAAPDILNRPPQNLKRGIFTNELLIDILVYGAWMACLCLASFTLVMWGFGDGNLGAGSCNETYSQECDTVFRARATTFVSMTWFSLFLAWELINFRRSFFRMQPKSKLIFTQWMLDVWRNKFLFWSVMFGFVSIFALLYIPVINHDVFKHTGISWEWGIIICEAVLFFGGIEAWKWAKRVYIRRRAKKAGGGQARRLSSVVFDAYSGIRPGEGPNDDEDDESEKTATDGNNANGERHAMSGRDVEKA</sequence>
<dbReference type="InterPro" id="IPR006068">
    <property type="entry name" value="ATPase_P-typ_cation-transptr_C"/>
</dbReference>
<dbReference type="EMBL" id="KB822711">
    <property type="protein sequence ID" value="ETN46220.1"/>
    <property type="molecule type" value="Genomic_DNA"/>
</dbReference>
<organism evidence="25 26">
    <name type="scientific">Cyphellophora europaea (strain CBS 101466)</name>
    <name type="common">Phialophora europaea</name>
    <dbReference type="NCBI Taxonomy" id="1220924"/>
    <lineage>
        <taxon>Eukaryota</taxon>
        <taxon>Fungi</taxon>
        <taxon>Dikarya</taxon>
        <taxon>Ascomycota</taxon>
        <taxon>Pezizomycotina</taxon>
        <taxon>Eurotiomycetes</taxon>
        <taxon>Chaetothyriomycetidae</taxon>
        <taxon>Chaetothyriales</taxon>
        <taxon>Cyphellophoraceae</taxon>
        <taxon>Cyphellophora</taxon>
    </lineage>
</organism>
<keyword evidence="16 23" id="KW-0472">Membrane</keyword>
<dbReference type="InterPro" id="IPR004014">
    <property type="entry name" value="ATPase_P-typ_cation-transptr_N"/>
</dbReference>
<dbReference type="GO" id="GO:0006813">
    <property type="term" value="P:potassium ion transport"/>
    <property type="evidence" value="ECO:0007669"/>
    <property type="project" value="UniProtKB-KW"/>
</dbReference>
<dbReference type="NCBIfam" id="TIGR01494">
    <property type="entry name" value="ATPase_P-type"/>
    <property type="match status" value="3"/>
</dbReference>
<keyword evidence="12" id="KW-1278">Translocase</keyword>
<dbReference type="GO" id="GO:0005886">
    <property type="term" value="C:plasma membrane"/>
    <property type="evidence" value="ECO:0007669"/>
    <property type="project" value="UniProtKB-SubCell"/>
</dbReference>
<dbReference type="SFLD" id="SFLDS00003">
    <property type="entry name" value="Haloacid_Dehalogenase"/>
    <property type="match status" value="1"/>
</dbReference>
<evidence type="ECO:0000313" key="25">
    <source>
        <dbReference type="EMBL" id="ETN46220.1"/>
    </source>
</evidence>
<feature type="transmembrane region" description="Helical" evidence="23">
    <location>
        <begin position="330"/>
        <end position="355"/>
    </location>
</feature>
<feature type="transmembrane region" description="Helical" evidence="23">
    <location>
        <begin position="828"/>
        <end position="848"/>
    </location>
</feature>
<evidence type="ECO:0000256" key="23">
    <source>
        <dbReference type="SAM" id="Phobius"/>
    </source>
</evidence>
<feature type="region of interest" description="Disordered" evidence="22">
    <location>
        <begin position="1061"/>
        <end position="1103"/>
    </location>
</feature>
<protein>
    <recommendedName>
        <fullName evidence="19">P-type Na(+) transporter</fullName>
        <ecNumber evidence="19">7.2.2.3</ecNumber>
    </recommendedName>
</protein>
<dbReference type="SUPFAM" id="SSF56784">
    <property type="entry name" value="HAD-like"/>
    <property type="match status" value="1"/>
</dbReference>
<dbReference type="InParanoid" id="W2SC87"/>
<name>W2SC87_CYPE1</name>
<dbReference type="FunFam" id="1.20.1110.10:FF:000015">
    <property type="entry name" value="Sodium ion P-type ATPase"/>
    <property type="match status" value="1"/>
</dbReference>
<gene>
    <name evidence="25" type="ORF">HMPREF1541_00404</name>
</gene>
<evidence type="ECO:0000256" key="9">
    <source>
        <dbReference type="ARBA" id="ARBA00022840"/>
    </source>
</evidence>
<dbReference type="InterPro" id="IPR044492">
    <property type="entry name" value="P_typ_ATPase_HD_dom"/>
</dbReference>
<evidence type="ECO:0000256" key="4">
    <source>
        <dbReference type="ARBA" id="ARBA00022475"/>
    </source>
</evidence>
<feature type="transmembrane region" description="Helical" evidence="23">
    <location>
        <begin position="303"/>
        <end position="324"/>
    </location>
</feature>
<dbReference type="InterPro" id="IPR006414">
    <property type="entry name" value="P-type_ATPase_IID"/>
</dbReference>
<dbReference type="STRING" id="1220924.W2SC87"/>
<evidence type="ECO:0000256" key="6">
    <source>
        <dbReference type="ARBA" id="ARBA00022692"/>
    </source>
</evidence>
<dbReference type="InterPro" id="IPR023214">
    <property type="entry name" value="HAD_sf"/>
</dbReference>
<feature type="region of interest" description="Disordered" evidence="22">
    <location>
        <begin position="408"/>
        <end position="450"/>
    </location>
</feature>
<dbReference type="CDD" id="cd02086">
    <property type="entry name" value="P-type_ATPase_Na_ENA"/>
    <property type="match status" value="1"/>
</dbReference>
<dbReference type="InterPro" id="IPR008250">
    <property type="entry name" value="ATPase_P-typ_transduc_dom_A_sf"/>
</dbReference>
<dbReference type="Gene3D" id="3.40.1110.10">
    <property type="entry name" value="Calcium-transporting ATPase, cytoplasmic domain N"/>
    <property type="match status" value="1"/>
</dbReference>
<dbReference type="AlphaFoldDB" id="W2SC87"/>
<dbReference type="Pfam" id="PF00689">
    <property type="entry name" value="Cation_ATPase_C"/>
    <property type="match status" value="1"/>
</dbReference>
<keyword evidence="8" id="KW-0547">Nucleotide-binding</keyword>
<feature type="compositionally biased region" description="Polar residues" evidence="22">
    <location>
        <begin position="408"/>
        <end position="422"/>
    </location>
</feature>
<keyword evidence="14" id="KW-0915">Sodium</keyword>
<dbReference type="GO" id="GO:0005524">
    <property type="term" value="F:ATP binding"/>
    <property type="evidence" value="ECO:0007669"/>
    <property type="project" value="UniProtKB-KW"/>
</dbReference>
<evidence type="ECO:0000256" key="10">
    <source>
        <dbReference type="ARBA" id="ARBA00022842"/>
    </source>
</evidence>
<evidence type="ECO:0000256" key="17">
    <source>
        <dbReference type="ARBA" id="ARBA00023201"/>
    </source>
</evidence>
<feature type="transmembrane region" description="Helical" evidence="23">
    <location>
        <begin position="801"/>
        <end position="822"/>
    </location>
</feature>
<evidence type="ECO:0000256" key="3">
    <source>
        <dbReference type="ARBA" id="ARBA00022448"/>
    </source>
</evidence>
<dbReference type="SFLD" id="SFLDG00002">
    <property type="entry name" value="C1.7:_P-type_atpase_like"/>
    <property type="match status" value="1"/>
</dbReference>
<dbReference type="SUPFAM" id="SSF81665">
    <property type="entry name" value="Calcium ATPase, transmembrane domain M"/>
    <property type="match status" value="1"/>
</dbReference>
<evidence type="ECO:0000256" key="16">
    <source>
        <dbReference type="ARBA" id="ARBA00023136"/>
    </source>
</evidence>
<keyword evidence="15" id="KW-0406">Ion transport</keyword>
<proteinExistence type="inferred from homology"/>
<evidence type="ECO:0000256" key="5">
    <source>
        <dbReference type="ARBA" id="ARBA00022538"/>
    </source>
</evidence>
<evidence type="ECO:0000256" key="20">
    <source>
        <dbReference type="ARBA" id="ARBA00048599"/>
    </source>
</evidence>
<dbReference type="Proteomes" id="UP000030752">
    <property type="component" value="Unassembled WGS sequence"/>
</dbReference>
<keyword evidence="5" id="KW-0633">Potassium transport</keyword>
<dbReference type="SUPFAM" id="SSF81660">
    <property type="entry name" value="Metal cation-transporting ATPase, ATP-binding domain N"/>
    <property type="match status" value="1"/>
</dbReference>
<dbReference type="InterPro" id="IPR001757">
    <property type="entry name" value="P_typ_ATPase"/>
</dbReference>
<dbReference type="GO" id="GO:0016887">
    <property type="term" value="F:ATP hydrolysis activity"/>
    <property type="evidence" value="ECO:0007669"/>
    <property type="project" value="InterPro"/>
</dbReference>
<keyword evidence="9" id="KW-0067">ATP-binding</keyword>
<dbReference type="InterPro" id="IPR059000">
    <property type="entry name" value="ATPase_P-type_domA"/>
</dbReference>
<dbReference type="SMART" id="SM00831">
    <property type="entry name" value="Cation_ATPase_N"/>
    <property type="match status" value="1"/>
</dbReference>
<dbReference type="SUPFAM" id="SSF81653">
    <property type="entry name" value="Calcium ATPase, transduction domain A"/>
    <property type="match status" value="1"/>
</dbReference>
<evidence type="ECO:0000259" key="24">
    <source>
        <dbReference type="SMART" id="SM00831"/>
    </source>
</evidence>
<comment type="cofactor">
    <cofactor evidence="1">
        <name>Mg(2+)</name>
        <dbReference type="ChEBI" id="CHEBI:18420"/>
    </cofactor>
</comment>
<evidence type="ECO:0000256" key="7">
    <source>
        <dbReference type="ARBA" id="ARBA00022723"/>
    </source>
</evidence>
<dbReference type="FunCoup" id="W2SC87">
    <property type="interactions" value="47"/>
</dbReference>
<feature type="transmembrane region" description="Helical" evidence="23">
    <location>
        <begin position="105"/>
        <end position="124"/>
    </location>
</feature>
<feature type="domain" description="Cation-transporting P-type ATPase N-terminal" evidence="24">
    <location>
        <begin position="27"/>
        <end position="101"/>
    </location>
</feature>
<evidence type="ECO:0000256" key="12">
    <source>
        <dbReference type="ARBA" id="ARBA00022967"/>
    </source>
</evidence>
<dbReference type="RefSeq" id="XP_008710932.1">
    <property type="nucleotide sequence ID" value="XM_008712710.1"/>
</dbReference>
<comment type="subcellular location">
    <subcellularLocation>
        <location evidence="2">Cell membrane</location>
        <topology evidence="2">Multi-pass membrane protein</topology>
    </subcellularLocation>
</comment>
<feature type="transmembrane region" description="Helical" evidence="23">
    <location>
        <begin position="926"/>
        <end position="949"/>
    </location>
</feature>
<feature type="compositionally biased region" description="Basic and acidic residues" evidence="22">
    <location>
        <begin position="1090"/>
        <end position="1103"/>
    </location>
</feature>
<dbReference type="VEuPathDB" id="FungiDB:HMPREF1541_00404"/>
<dbReference type="PRINTS" id="PR00120">
    <property type="entry name" value="HATPASE"/>
</dbReference>
<dbReference type="GeneID" id="19967743"/>
<evidence type="ECO:0000256" key="22">
    <source>
        <dbReference type="SAM" id="MobiDB-lite"/>
    </source>
</evidence>
<dbReference type="PROSITE" id="PS00154">
    <property type="entry name" value="ATPASE_E1_E2"/>
    <property type="match status" value="1"/>
</dbReference>
<evidence type="ECO:0000256" key="15">
    <source>
        <dbReference type="ARBA" id="ARBA00023065"/>
    </source>
</evidence>
<feature type="compositionally biased region" description="Basic and acidic residues" evidence="22">
    <location>
        <begin position="1"/>
        <end position="16"/>
    </location>
</feature>